<evidence type="ECO:0000256" key="5">
    <source>
        <dbReference type="ARBA" id="ARBA00022989"/>
    </source>
</evidence>
<feature type="transmembrane region" description="Helical" evidence="7">
    <location>
        <begin position="426"/>
        <end position="447"/>
    </location>
</feature>
<proteinExistence type="inferred from homology"/>
<feature type="transmembrane region" description="Helical" evidence="7">
    <location>
        <begin position="507"/>
        <end position="526"/>
    </location>
</feature>
<evidence type="ECO:0000256" key="2">
    <source>
        <dbReference type="ARBA" id="ARBA00008335"/>
    </source>
</evidence>
<feature type="transmembrane region" description="Helical" evidence="7">
    <location>
        <begin position="255"/>
        <end position="274"/>
    </location>
</feature>
<comment type="subcellular location">
    <subcellularLocation>
        <location evidence="1">Endomembrane system</location>
        <topology evidence="1">Multi-pass membrane protein</topology>
    </subcellularLocation>
</comment>
<organism evidence="9 10">
    <name type="scientific">Uncinula necator</name>
    <name type="common">Grape powdery mildew</name>
    <dbReference type="NCBI Taxonomy" id="52586"/>
    <lineage>
        <taxon>Eukaryota</taxon>
        <taxon>Fungi</taxon>
        <taxon>Dikarya</taxon>
        <taxon>Ascomycota</taxon>
        <taxon>Pezizomycotina</taxon>
        <taxon>Leotiomycetes</taxon>
        <taxon>Erysiphales</taxon>
        <taxon>Erysiphaceae</taxon>
        <taxon>Erysiphe</taxon>
    </lineage>
</organism>
<dbReference type="InterPro" id="IPR036259">
    <property type="entry name" value="MFS_trans_sf"/>
</dbReference>
<evidence type="ECO:0000313" key="9">
    <source>
        <dbReference type="EMBL" id="KHJ34073.1"/>
    </source>
</evidence>
<keyword evidence="4 7" id="KW-0812">Transmembrane</keyword>
<feature type="transmembrane region" description="Helical" evidence="7">
    <location>
        <begin position="222"/>
        <end position="243"/>
    </location>
</feature>
<dbReference type="PROSITE" id="PS50850">
    <property type="entry name" value="MFS"/>
    <property type="match status" value="1"/>
</dbReference>
<feature type="transmembrane region" description="Helical" evidence="7">
    <location>
        <begin position="186"/>
        <end position="206"/>
    </location>
</feature>
<dbReference type="PRINTS" id="PR01036">
    <property type="entry name" value="TCRTETB"/>
</dbReference>
<protein>
    <submittedName>
        <fullName evidence="9">Putative mfs drug transporter</fullName>
    </submittedName>
</protein>
<comment type="caution">
    <text evidence="9">The sequence shown here is derived from an EMBL/GenBank/DDBJ whole genome shotgun (WGS) entry which is preliminary data.</text>
</comment>
<accession>A0A0B1P735</accession>
<dbReference type="HOGENOM" id="CLU_000960_22_0_1"/>
<dbReference type="Gene3D" id="1.20.1720.10">
    <property type="entry name" value="Multidrug resistance protein D"/>
    <property type="match status" value="1"/>
</dbReference>
<keyword evidence="3" id="KW-0813">Transport</keyword>
<evidence type="ECO:0000256" key="6">
    <source>
        <dbReference type="ARBA" id="ARBA00023136"/>
    </source>
</evidence>
<feature type="domain" description="Major facilitator superfamily (MFS) profile" evidence="8">
    <location>
        <begin position="31"/>
        <end position="530"/>
    </location>
</feature>
<feature type="transmembrane region" description="Helical" evidence="7">
    <location>
        <begin position="294"/>
        <end position="317"/>
    </location>
</feature>
<evidence type="ECO:0000313" key="10">
    <source>
        <dbReference type="Proteomes" id="UP000030854"/>
    </source>
</evidence>
<comment type="similarity">
    <text evidence="2">Belongs to the major facilitator superfamily.</text>
</comment>
<dbReference type="FunFam" id="1.20.1720.10:FF:000013">
    <property type="entry name" value="Related to multidrug resistance proteins"/>
    <property type="match status" value="1"/>
</dbReference>
<feature type="transmembrane region" description="Helical" evidence="7">
    <location>
        <begin position="329"/>
        <end position="352"/>
    </location>
</feature>
<evidence type="ECO:0000256" key="7">
    <source>
        <dbReference type="SAM" id="Phobius"/>
    </source>
</evidence>
<dbReference type="EMBL" id="JNVN01001070">
    <property type="protein sequence ID" value="KHJ34073.1"/>
    <property type="molecule type" value="Genomic_DNA"/>
</dbReference>
<dbReference type="OMA" id="MFINGWN"/>
<dbReference type="STRING" id="52586.A0A0B1P735"/>
<keyword evidence="6 7" id="KW-0472">Membrane</keyword>
<dbReference type="InterPro" id="IPR020846">
    <property type="entry name" value="MFS_dom"/>
</dbReference>
<reference evidence="9 10" key="1">
    <citation type="journal article" date="2014" name="BMC Genomics">
        <title>Adaptive genomic structural variation in the grape powdery mildew pathogen, Erysiphe necator.</title>
        <authorList>
            <person name="Jones L."/>
            <person name="Riaz S."/>
            <person name="Morales-Cruz A."/>
            <person name="Amrine K.C."/>
            <person name="McGuire B."/>
            <person name="Gubler W.D."/>
            <person name="Walker M.A."/>
            <person name="Cantu D."/>
        </authorList>
    </citation>
    <scope>NUCLEOTIDE SEQUENCE [LARGE SCALE GENOMIC DNA]</scope>
    <source>
        <strain evidence="10">c</strain>
    </source>
</reference>
<dbReference type="AlphaFoldDB" id="A0A0B1P735"/>
<dbReference type="PANTHER" id="PTHR23501">
    <property type="entry name" value="MAJOR FACILITATOR SUPERFAMILY"/>
    <property type="match status" value="1"/>
</dbReference>
<feature type="transmembrane region" description="Helical" evidence="7">
    <location>
        <begin position="389"/>
        <end position="414"/>
    </location>
</feature>
<dbReference type="GO" id="GO:0046943">
    <property type="term" value="F:carboxylic acid transmembrane transporter activity"/>
    <property type="evidence" value="ECO:0007669"/>
    <property type="project" value="UniProtKB-ARBA"/>
</dbReference>
<dbReference type="InterPro" id="IPR011701">
    <property type="entry name" value="MFS"/>
</dbReference>
<keyword evidence="5 7" id="KW-1133">Transmembrane helix</keyword>
<evidence type="ECO:0000256" key="1">
    <source>
        <dbReference type="ARBA" id="ARBA00004127"/>
    </source>
</evidence>
<dbReference type="Pfam" id="PF07690">
    <property type="entry name" value="MFS_1"/>
    <property type="match status" value="1"/>
</dbReference>
<evidence type="ECO:0000256" key="4">
    <source>
        <dbReference type="ARBA" id="ARBA00022692"/>
    </source>
</evidence>
<keyword evidence="10" id="KW-1185">Reference proteome</keyword>
<feature type="transmembrane region" description="Helical" evidence="7">
    <location>
        <begin position="95"/>
        <end position="114"/>
    </location>
</feature>
<gene>
    <name evidence="9" type="ORF">EV44_g2297</name>
</gene>
<feature type="transmembrane region" description="Helical" evidence="7">
    <location>
        <begin position="154"/>
        <end position="174"/>
    </location>
</feature>
<evidence type="ECO:0000259" key="8">
    <source>
        <dbReference type="PROSITE" id="PS50850"/>
    </source>
</evidence>
<dbReference type="PANTHER" id="PTHR23501:SF189">
    <property type="entry name" value="DRUG TRANSPORTER, PUTATIVE (AFU_ORTHOLOGUE AFUA_4G03920)-RELATED"/>
    <property type="match status" value="1"/>
</dbReference>
<dbReference type="GO" id="GO:0005886">
    <property type="term" value="C:plasma membrane"/>
    <property type="evidence" value="ECO:0007669"/>
    <property type="project" value="TreeGrafter"/>
</dbReference>
<dbReference type="Gene3D" id="1.20.1250.20">
    <property type="entry name" value="MFS general substrate transporter like domains"/>
    <property type="match status" value="1"/>
</dbReference>
<dbReference type="GO" id="GO:0012505">
    <property type="term" value="C:endomembrane system"/>
    <property type="evidence" value="ECO:0007669"/>
    <property type="project" value="UniProtKB-SubCell"/>
</dbReference>
<dbReference type="SUPFAM" id="SSF103473">
    <property type="entry name" value="MFS general substrate transporter"/>
    <property type="match status" value="1"/>
</dbReference>
<feature type="transmembrane region" description="Helical" evidence="7">
    <location>
        <begin position="120"/>
        <end position="142"/>
    </location>
</feature>
<dbReference type="Proteomes" id="UP000030854">
    <property type="component" value="Unassembled WGS sequence"/>
</dbReference>
<name>A0A0B1P735_UNCNE</name>
<sequence>MSTSSEEKPASTDLSLTERTPPLSRRKLITVFLTCSAIGFTSFLDQSTLAVALPIIGASLGASDQVSSIAAAYYITSTSFQLLYGRLSDIWSRKLILILGLAIFFLGSLGTSLAKNFSQVIIFRAITGIGGGSLVTVAQIIVGDVVSLRERGRWQGIVGSAIAVTYGIGPIIGGHLASRSSNSWRWIFRINLFTSAFTILMVLAFLPQKKVEGNWKTKLKTIDFFGTILSLAGSSLTIIGLSFGGEIFPWQSPQFIVIITLGGLIMAAFLLWEWKGAKLPLIPLSMFNSRMIKATSLVTFIGGWNFYVQVFFIPSFYNLAYGYSPSKAAAMLLPVTVVQTVSSTLGGLVVTWRGRYRESLIFGYTLWCVSLGLHSSLRPSTSLAQQLIYGFLLGFGSGLTFQPSLIAIQSAVSVEFMAVVTGVRSFIRDIAGTFGLAIAGSIINIMIRKALLNITANGQAVLSSQQINEIQKNPSLPRSKIDPVILENVDKIRSLVVSAYFEGFRRVFYLGTALGFVAIVTTIFFIPQVELSAEENNETNLSREQSTEISNEKFSISKNL</sequence>
<feature type="transmembrane region" description="Helical" evidence="7">
    <location>
        <begin position="28"/>
        <end position="44"/>
    </location>
</feature>
<evidence type="ECO:0000256" key="3">
    <source>
        <dbReference type="ARBA" id="ARBA00022448"/>
    </source>
</evidence>